<sequence>MSFRPICNETKNAFFALFHMKHGPASAYYIYTEEIQLKYDNNKKVLADRAICPQKYDIYYFHKKFFDQSVGARNGKEMFSQLAKEVKEFNTNEQAGELIYMDTIASFDTLNTPLTLLFTSTPIRSLPLTAILTSDELAFTFIEALNILKCIMLLEAFNRCGPIIGSEVIMTDDCKLWDGKHKINMNDRIVLIGHIKKIVFARTEAKLEEDWCKEWAIAFCQQLPVHNNHTNNFAKARIQIIKDIIFD</sequence>
<keyword evidence="2" id="KW-1185">Reference proteome</keyword>
<feature type="non-terminal residue" evidence="1">
    <location>
        <position position="247"/>
    </location>
</feature>
<organism evidence="1 2">
    <name type="scientific">Gigaspora margarita</name>
    <dbReference type="NCBI Taxonomy" id="4874"/>
    <lineage>
        <taxon>Eukaryota</taxon>
        <taxon>Fungi</taxon>
        <taxon>Fungi incertae sedis</taxon>
        <taxon>Mucoromycota</taxon>
        <taxon>Glomeromycotina</taxon>
        <taxon>Glomeromycetes</taxon>
        <taxon>Diversisporales</taxon>
        <taxon>Gigasporaceae</taxon>
        <taxon>Gigaspora</taxon>
    </lineage>
</organism>
<dbReference type="PANTHER" id="PTHR35385">
    <property type="entry name" value="PROTEIN B, PUTATIVE-RELATED-RELATED"/>
    <property type="match status" value="1"/>
</dbReference>
<proteinExistence type="predicted"/>
<comment type="caution">
    <text evidence="1">The sequence shown here is derived from an EMBL/GenBank/DDBJ whole genome shotgun (WGS) entry which is preliminary data.</text>
</comment>
<reference evidence="1 2" key="1">
    <citation type="submission" date="2021-06" db="EMBL/GenBank/DDBJ databases">
        <authorList>
            <person name="Kallberg Y."/>
            <person name="Tangrot J."/>
            <person name="Rosling A."/>
        </authorList>
    </citation>
    <scope>NUCLEOTIDE SEQUENCE [LARGE SCALE GENOMIC DNA]</scope>
    <source>
        <strain evidence="1 2">120-4 pot B 10/14</strain>
    </source>
</reference>
<evidence type="ECO:0000313" key="1">
    <source>
        <dbReference type="EMBL" id="CAG8844538.1"/>
    </source>
</evidence>
<dbReference type="PANTHER" id="PTHR35385:SF2">
    <property type="entry name" value="PROTEIN B, PUTATIVE-RELATED"/>
    <property type="match status" value="1"/>
</dbReference>
<dbReference type="Proteomes" id="UP000789901">
    <property type="component" value="Unassembled WGS sequence"/>
</dbReference>
<protein>
    <submittedName>
        <fullName evidence="1">2606_t:CDS:1</fullName>
    </submittedName>
</protein>
<accession>A0ABN7X0I7</accession>
<name>A0ABN7X0I7_GIGMA</name>
<dbReference type="EMBL" id="CAJVQB010076319">
    <property type="protein sequence ID" value="CAG8844538.1"/>
    <property type="molecule type" value="Genomic_DNA"/>
</dbReference>
<evidence type="ECO:0000313" key="2">
    <source>
        <dbReference type="Proteomes" id="UP000789901"/>
    </source>
</evidence>
<gene>
    <name evidence="1" type="ORF">GMARGA_LOCUS37156</name>
</gene>